<evidence type="ECO:0000259" key="2">
    <source>
        <dbReference type="SMART" id="SM00642"/>
    </source>
</evidence>
<dbReference type="CDD" id="cd11350">
    <property type="entry name" value="AmyAc_4"/>
    <property type="match status" value="1"/>
</dbReference>
<evidence type="ECO:0000313" key="4">
    <source>
        <dbReference type="Proteomes" id="UP000198711"/>
    </source>
</evidence>
<name>A0A8X8IJI2_9BACT</name>
<dbReference type="SMART" id="SM00642">
    <property type="entry name" value="Aamy"/>
    <property type="match status" value="1"/>
</dbReference>
<comment type="similarity">
    <text evidence="1">Belongs to the glycosyl hydrolase 13 family.</text>
</comment>
<organism evidence="3 4">
    <name type="scientific">Hydrobacter penzbergensis</name>
    <dbReference type="NCBI Taxonomy" id="1235997"/>
    <lineage>
        <taxon>Bacteria</taxon>
        <taxon>Pseudomonadati</taxon>
        <taxon>Bacteroidota</taxon>
        <taxon>Chitinophagia</taxon>
        <taxon>Chitinophagales</taxon>
        <taxon>Chitinophagaceae</taxon>
        <taxon>Hydrobacter</taxon>
    </lineage>
</organism>
<dbReference type="InterPro" id="IPR014756">
    <property type="entry name" value="Ig_E-set"/>
</dbReference>
<evidence type="ECO:0000256" key="1">
    <source>
        <dbReference type="ARBA" id="ARBA00008061"/>
    </source>
</evidence>
<dbReference type="InterPro" id="IPR006047">
    <property type="entry name" value="GH13_cat_dom"/>
</dbReference>
<dbReference type="RefSeq" id="WP_092726170.1">
    <property type="nucleotide sequence ID" value="NZ_FNNO01000016.1"/>
</dbReference>
<dbReference type="AlphaFoldDB" id="A0A8X8IJI2"/>
<dbReference type="InterPro" id="IPR017853">
    <property type="entry name" value="GH"/>
</dbReference>
<dbReference type="EMBL" id="FNNO01000016">
    <property type="protein sequence ID" value="SDX45217.1"/>
    <property type="molecule type" value="Genomic_DNA"/>
</dbReference>
<reference evidence="3 4" key="1">
    <citation type="submission" date="2016-10" db="EMBL/GenBank/DDBJ databases">
        <authorList>
            <person name="Varghese N."/>
            <person name="Submissions S."/>
        </authorList>
    </citation>
    <scope>NUCLEOTIDE SEQUENCE [LARGE SCALE GENOMIC DNA]</scope>
    <source>
        <strain evidence="3 4">DSM 25353</strain>
    </source>
</reference>
<dbReference type="InterPro" id="IPR013783">
    <property type="entry name" value="Ig-like_fold"/>
</dbReference>
<proteinExistence type="inferred from homology"/>
<keyword evidence="4" id="KW-1185">Reference proteome</keyword>
<dbReference type="PANTHER" id="PTHR43002">
    <property type="entry name" value="GLYCOGEN DEBRANCHING ENZYME"/>
    <property type="match status" value="1"/>
</dbReference>
<evidence type="ECO:0000313" key="3">
    <source>
        <dbReference type="EMBL" id="SDX45217.1"/>
    </source>
</evidence>
<dbReference type="SUPFAM" id="SSF51445">
    <property type="entry name" value="(Trans)glycosidases"/>
    <property type="match status" value="1"/>
</dbReference>
<protein>
    <submittedName>
        <fullName evidence="3">Por secretion system C-terminal sorting domain-containing protein</fullName>
    </submittedName>
</protein>
<dbReference type="Proteomes" id="UP000198711">
    <property type="component" value="Unassembled WGS sequence"/>
</dbReference>
<accession>A0A8X8IJI2</accession>
<sequence>MRFVCFIGLLLIIGLPSKAQLLRSNPIFITDTSSSINITCDATRGNQGLLNYTPVSDVYAHIGCITTASSSSSDWKYSKFTWGTTTSAAQCVSLGNNQWKYSITGGLRSFFGITNSSEKILRIAILFRNGSGGKVLRNADGSDMYLPVTDTALQVRIMQPFSQPTYTRQPEPLTKNVGDTVTITANANQSSNLKLYWNGSVIAAQNNAVTIAANTPIISSGMQTIVSEATNSNTTSRDTFSFYVATPVTVAALPAGVKDGINYEPGDTSLTLVLFAPLKNSVSVVGDFNNWTQGGNYQMNRTPDGNRFWLRITGLTPKVEYAYQYIIDGTLKVADYNTEKILDPVNDPGIPAATYPSLKSYPTGKTTGIVSIMQTGKAQYNWQVPAFTKPNKQNLVIYELLVRDFIAAQNWQTLKDTLSYIKRLGVNAIELMPFSEFEGNSSWGYNPIFYFAPDKAYGTETALKQFVDECHKQGMAVIMDLVMNHSFGQSPMVQMYWDAQNNRPAANSPWFNPVATHPYSVGYDFNHASQATKDFVDRVTTHWMLNYKIDGFRWDLSKGFTQTNNPNDVAAWSAYDSSRIAIWKRIYDQMQATVPGSYCILEHFAANQEEIELSNYGMLLWGNANYNFNQATMGFATDWNFQWGIYQNRSWSKPNLVTYMESHDEERLMYKNLNYGNAAGAYSVKDLNTALKRNEMAAAFWAMIPGPKLLWQFGELGYDYSINQCQNATIDNSCRTSPKPIHWEYATNSNRLSLYNVYAQLIKLRLLPAYTTTFTTGNLSYDLSGAFKWLQLNSDSLKVMVLGNFDVNAATASISFPSAGTWYNYLTDATYTAPATAQSITLQPGEYYVFTNKNFRNIVVTAINEPGTPVANNHLAILPNPVNTNGIIEYEIPASGKLMLDVWDLSGKRMTILEDAYKTKGFYRVPFNRNGLHTGNLAAGTYLLRMLINGKQQTIPFIMNN</sequence>
<dbReference type="Gene3D" id="3.20.20.80">
    <property type="entry name" value="Glycosidases"/>
    <property type="match status" value="1"/>
</dbReference>
<dbReference type="SUPFAM" id="SSF81296">
    <property type="entry name" value="E set domains"/>
    <property type="match status" value="1"/>
</dbReference>
<comment type="caution">
    <text evidence="3">The sequence shown here is derived from an EMBL/GenBank/DDBJ whole genome shotgun (WGS) entry which is preliminary data.</text>
</comment>
<feature type="domain" description="Glycosyl hydrolase family 13 catalytic" evidence="2">
    <location>
        <begin position="399"/>
        <end position="765"/>
    </location>
</feature>
<gene>
    <name evidence="3" type="ORF">SAMN05444410_11654</name>
</gene>
<dbReference type="Pfam" id="PF00128">
    <property type="entry name" value="Alpha-amylase"/>
    <property type="match status" value="1"/>
</dbReference>
<dbReference type="GO" id="GO:0005975">
    <property type="term" value="P:carbohydrate metabolic process"/>
    <property type="evidence" value="ECO:0007669"/>
    <property type="project" value="InterPro"/>
</dbReference>
<dbReference type="Gene3D" id="2.60.40.10">
    <property type="entry name" value="Immunoglobulins"/>
    <property type="match status" value="1"/>
</dbReference>